<dbReference type="Proteomes" id="UP001148838">
    <property type="component" value="Unassembled WGS sequence"/>
</dbReference>
<gene>
    <name evidence="2" type="ORF">ANN_14308</name>
</gene>
<organism evidence="2 3">
    <name type="scientific">Periplaneta americana</name>
    <name type="common">American cockroach</name>
    <name type="synonym">Blatta americana</name>
    <dbReference type="NCBI Taxonomy" id="6978"/>
    <lineage>
        <taxon>Eukaryota</taxon>
        <taxon>Metazoa</taxon>
        <taxon>Ecdysozoa</taxon>
        <taxon>Arthropoda</taxon>
        <taxon>Hexapoda</taxon>
        <taxon>Insecta</taxon>
        <taxon>Pterygota</taxon>
        <taxon>Neoptera</taxon>
        <taxon>Polyneoptera</taxon>
        <taxon>Dictyoptera</taxon>
        <taxon>Blattodea</taxon>
        <taxon>Blattoidea</taxon>
        <taxon>Blattidae</taxon>
        <taxon>Blattinae</taxon>
        <taxon>Periplaneta</taxon>
    </lineage>
</organism>
<evidence type="ECO:0000313" key="3">
    <source>
        <dbReference type="Proteomes" id="UP001148838"/>
    </source>
</evidence>
<dbReference type="EMBL" id="JAJSOF020000019">
    <property type="protein sequence ID" value="KAJ4438366.1"/>
    <property type="molecule type" value="Genomic_DNA"/>
</dbReference>
<dbReference type="Pfam" id="PF14529">
    <property type="entry name" value="Exo_endo_phos_2"/>
    <property type="match status" value="1"/>
</dbReference>
<sequence>MSPGSSTESYPAFARIGLRKTPEKPQPGHVARMGESRNAYRVLVGRPEGKRPFGMPRRRWEDNIKMDLKEVGYDGRDWIDLAQDRDQWRAYVRAVMNLRTKSARSLIMDEENPTCINFEHPSSKRIQRDWTLQKEMVWPVCFRDGAEQLAPKPLNSLNSENWSETNGKQTWSSHMHFFIAPISLPSTHFCVNFKCVPFHFPIHSLDSLNKDKSNYRGYTESVFYPTELKVGVSSFKALKNGNLVIETQNRVETETICKNINEKCGIELEANTKKLRKPRLIIFNVPEELTIEDAREAILHQNDELNLKQEDLVPKFMFQDRSKRKNLIIEVSPQARKIILAKKLKIGWHLCGGDDYIKHKKVATTNLANMVRESNIDLAFIQEPYTINNKVAGIPKTYRTYSNGSERKRAAIIANNKEMDVILINQLSDEDCVVVEIRFQQDKIYAASVYCDITKDIGIDIRKIENIINHAQGVGTIICVDSNSRNTLWHDTVTNRRGEILEDFLLTNNLYVMNENVAAPTFETIRGKSRIDLTICDSLILGYFEDWRCGEEESCCDHNNITFKINIKKSYYCGETENYTGYKFNTKTGDMRKFDDRLKANVVNKFQCKEIENEDIEKELLEKLKNAELVELETIIHDYQSCIVAACNEAFKKCSRGNFRRGRTVPWWTQELTILRKKVNALRRRFQRTMNNEDLRMERKGKYLDGKRIYEMKLHYEKLSSWKKYCTLTEGSNPWNAIYKIAAGKLRSPTSLTALLKPDGTFTADTASTINLMIHHFTPDDDPLTDNQHQREIRELMNEEINTEDDREFTQEEIIRVLKKFDPKKHREKMA</sequence>
<feature type="domain" description="Endonuclease/exonuclease/phosphatase" evidence="1">
    <location>
        <begin position="444"/>
        <end position="561"/>
    </location>
</feature>
<dbReference type="Gene3D" id="3.60.10.10">
    <property type="entry name" value="Endonuclease/exonuclease/phosphatase"/>
    <property type="match status" value="1"/>
</dbReference>
<dbReference type="InterPro" id="IPR005135">
    <property type="entry name" value="Endo/exonuclease/phosphatase"/>
</dbReference>
<dbReference type="PANTHER" id="PTHR33273:SF4">
    <property type="entry name" value="ENDONUCLEASE_EXONUCLEASE_PHOSPHATASE DOMAIN-CONTAINING PROTEIN"/>
    <property type="match status" value="1"/>
</dbReference>
<dbReference type="InterPro" id="IPR036691">
    <property type="entry name" value="Endo/exonu/phosph_ase_sf"/>
</dbReference>
<proteinExistence type="predicted"/>
<comment type="caution">
    <text evidence="2">The sequence shown here is derived from an EMBL/GenBank/DDBJ whole genome shotgun (WGS) entry which is preliminary data.</text>
</comment>
<keyword evidence="3" id="KW-1185">Reference proteome</keyword>
<accession>A0ABQ8SX64</accession>
<name>A0ABQ8SX64_PERAM</name>
<dbReference type="PANTHER" id="PTHR33273">
    <property type="entry name" value="DOMAIN-CONTAINING PROTEIN, PUTATIVE-RELATED"/>
    <property type="match status" value="1"/>
</dbReference>
<reference evidence="2 3" key="1">
    <citation type="journal article" date="2022" name="Allergy">
        <title>Genome assembly and annotation of Periplaneta americana reveal a comprehensive cockroach allergen profile.</title>
        <authorList>
            <person name="Wang L."/>
            <person name="Xiong Q."/>
            <person name="Saelim N."/>
            <person name="Wang L."/>
            <person name="Nong W."/>
            <person name="Wan A.T."/>
            <person name="Shi M."/>
            <person name="Liu X."/>
            <person name="Cao Q."/>
            <person name="Hui J.H.L."/>
            <person name="Sookrung N."/>
            <person name="Leung T.F."/>
            <person name="Tungtrongchitr A."/>
            <person name="Tsui S.K.W."/>
        </authorList>
    </citation>
    <scope>NUCLEOTIDE SEQUENCE [LARGE SCALE GENOMIC DNA]</scope>
    <source>
        <tissue evidence="2">Whole body-01</tissue>
    </source>
</reference>
<evidence type="ECO:0000259" key="1">
    <source>
        <dbReference type="Pfam" id="PF14529"/>
    </source>
</evidence>
<protein>
    <recommendedName>
        <fullName evidence="1">Endonuclease/exonuclease/phosphatase domain-containing protein</fullName>
    </recommendedName>
</protein>
<evidence type="ECO:0000313" key="2">
    <source>
        <dbReference type="EMBL" id="KAJ4438366.1"/>
    </source>
</evidence>
<dbReference type="SUPFAM" id="SSF56219">
    <property type="entry name" value="DNase I-like"/>
    <property type="match status" value="1"/>
</dbReference>